<sequence length="246" mass="27995">MMSKNDMLKFLTQRFKTQTLNDIHQNELDDDRDSGTESDENPDLDDVTDEDWNLKSDKFNDELSPLKGSFGPLMHSIESNATHEISENNLDSISCTSDYERQSLDFDRHSSEDELETIHKEIIQGAEKRKWSQVNTRSCNSAGSSDEEVKELMLQPQPVLFSSSPPKDVQKVSNPTPPPCPPAKIFLKKVTPITLTTVSPRKRHRQTSTSDTQTDSGTTTVIQRPCLDFEKMQSLVISKMYDMMYN</sequence>
<name>A0ABQ9EVK0_TEGGR</name>
<keyword evidence="3" id="KW-1185">Reference proteome</keyword>
<feature type="region of interest" description="Disordered" evidence="1">
    <location>
        <begin position="159"/>
        <end position="219"/>
    </location>
</feature>
<evidence type="ECO:0000313" key="3">
    <source>
        <dbReference type="Proteomes" id="UP001217089"/>
    </source>
</evidence>
<proteinExistence type="predicted"/>
<feature type="compositionally biased region" description="Basic and acidic residues" evidence="1">
    <location>
        <begin position="52"/>
        <end position="61"/>
    </location>
</feature>
<feature type="compositionally biased region" description="Acidic residues" evidence="1">
    <location>
        <begin position="28"/>
        <end position="51"/>
    </location>
</feature>
<dbReference type="EMBL" id="JARBDR010000657">
    <property type="protein sequence ID" value="KAJ8307991.1"/>
    <property type="molecule type" value="Genomic_DNA"/>
</dbReference>
<reference evidence="2 3" key="1">
    <citation type="submission" date="2022-12" db="EMBL/GenBank/DDBJ databases">
        <title>Chromosome-level genome of Tegillarca granosa.</title>
        <authorList>
            <person name="Kim J."/>
        </authorList>
    </citation>
    <scope>NUCLEOTIDE SEQUENCE [LARGE SCALE GENOMIC DNA]</scope>
    <source>
        <strain evidence="2">Teg-2019</strain>
        <tissue evidence="2">Adductor muscle</tissue>
    </source>
</reference>
<dbReference type="PANTHER" id="PTHR41142">
    <property type="entry name" value="SI:DKEY-16J16.4"/>
    <property type="match status" value="1"/>
</dbReference>
<dbReference type="Proteomes" id="UP001217089">
    <property type="component" value="Unassembled WGS sequence"/>
</dbReference>
<organism evidence="2 3">
    <name type="scientific">Tegillarca granosa</name>
    <name type="common">Malaysian cockle</name>
    <name type="synonym">Anadara granosa</name>
    <dbReference type="NCBI Taxonomy" id="220873"/>
    <lineage>
        <taxon>Eukaryota</taxon>
        <taxon>Metazoa</taxon>
        <taxon>Spiralia</taxon>
        <taxon>Lophotrochozoa</taxon>
        <taxon>Mollusca</taxon>
        <taxon>Bivalvia</taxon>
        <taxon>Autobranchia</taxon>
        <taxon>Pteriomorphia</taxon>
        <taxon>Arcoida</taxon>
        <taxon>Arcoidea</taxon>
        <taxon>Arcidae</taxon>
        <taxon>Tegillarca</taxon>
    </lineage>
</organism>
<evidence type="ECO:0000256" key="1">
    <source>
        <dbReference type="SAM" id="MobiDB-lite"/>
    </source>
</evidence>
<feature type="compositionally biased region" description="Low complexity" evidence="1">
    <location>
        <begin position="207"/>
        <end position="219"/>
    </location>
</feature>
<evidence type="ECO:0000313" key="2">
    <source>
        <dbReference type="EMBL" id="KAJ8307991.1"/>
    </source>
</evidence>
<dbReference type="PANTHER" id="PTHR41142:SF1">
    <property type="entry name" value="SI:DKEY-16J16.4"/>
    <property type="match status" value="1"/>
</dbReference>
<gene>
    <name evidence="2" type="ORF">KUTeg_012865</name>
</gene>
<protein>
    <submittedName>
        <fullName evidence="2">Uncharacterized protein</fullName>
    </submittedName>
</protein>
<feature type="region of interest" description="Disordered" evidence="1">
    <location>
        <begin position="20"/>
        <end position="63"/>
    </location>
</feature>
<comment type="caution">
    <text evidence="2">The sequence shown here is derived from an EMBL/GenBank/DDBJ whole genome shotgun (WGS) entry which is preliminary data.</text>
</comment>
<accession>A0ABQ9EVK0</accession>